<reference evidence="2" key="1">
    <citation type="journal article" date="2020" name="Mol. Plant Microbe">
        <title>Rhizobial microsymbionts of the narrowly endemic Oxytropis species growing in Kamchatka are characterized by significant genetic diversity and possess a set of genes that are associated with T3SS and T6SS secretion systems and can affect the development of symbiosis.</title>
        <authorList>
            <person name="Safronova V."/>
            <person name="Guro P."/>
            <person name="Sazanova A."/>
            <person name="Kuznetsova I."/>
            <person name="Belimov A."/>
            <person name="Yakubov V."/>
            <person name="Chirak E."/>
            <person name="Afonin A."/>
            <person name="Gogolev Y."/>
            <person name="Andronov E."/>
            <person name="Tikhonovich I."/>
        </authorList>
    </citation>
    <scope>NUCLEOTIDE SEQUENCE [LARGE SCALE GENOMIC DNA]</scope>
    <source>
        <strain evidence="2">581</strain>
    </source>
</reference>
<organism evidence="1 2">
    <name type="scientific">Tardiphaga robiniae</name>
    <dbReference type="NCBI Taxonomy" id="943830"/>
    <lineage>
        <taxon>Bacteria</taxon>
        <taxon>Pseudomonadati</taxon>
        <taxon>Pseudomonadota</taxon>
        <taxon>Alphaproteobacteria</taxon>
        <taxon>Hyphomicrobiales</taxon>
        <taxon>Nitrobacteraceae</taxon>
        <taxon>Tardiphaga</taxon>
    </lineage>
</organism>
<evidence type="ECO:0008006" key="3">
    <source>
        <dbReference type="Google" id="ProtNLM"/>
    </source>
</evidence>
<dbReference type="KEGG" id="trb:HB776_03680"/>
<evidence type="ECO:0000313" key="2">
    <source>
        <dbReference type="Proteomes" id="UP000515291"/>
    </source>
</evidence>
<dbReference type="AlphaFoldDB" id="A0A7G6TUL3"/>
<protein>
    <recommendedName>
        <fullName evidence="3">Peptidyl-prolyl cis-trans isomerase, EpsD family</fullName>
    </recommendedName>
</protein>
<dbReference type="SUPFAM" id="SSF109998">
    <property type="entry name" value="Triger factor/SurA peptide-binding domain-like"/>
    <property type="match status" value="1"/>
</dbReference>
<gene>
    <name evidence="1" type="ORF">HB776_03680</name>
</gene>
<dbReference type="RefSeq" id="WP_184515247.1">
    <property type="nucleotide sequence ID" value="NZ_CP050292.1"/>
</dbReference>
<dbReference type="Proteomes" id="UP000515291">
    <property type="component" value="Chromosome"/>
</dbReference>
<sequence>MKSQVVAHVGDEVITTPELENEIRWSGISAAKQKDPETIRKVLGELVQRKYLVRQAVVTAKLDREPGVLLDLLRSRDVVLANAYLNRAAGARPPTKTDVDNYIADNPQKFEKRELLNVAQVVFPLSPDNQALIEAAKQSKSIDDVQAKLTAAGIQNVRQTATLLSGDLSPDLLQLIAVRRPDDVFLMRAGPNGLYFQVLQTEPRPLTGAQAAELARQALRADALKAEAGVAAFSANIEVKYQGEYGGIMGKPASTPTAAKN</sequence>
<name>A0A7G6TUL3_9BRAD</name>
<accession>A0A7G6TUL3</accession>
<proteinExistence type="predicted"/>
<evidence type="ECO:0000313" key="1">
    <source>
        <dbReference type="EMBL" id="QND70445.1"/>
    </source>
</evidence>
<dbReference type="InterPro" id="IPR027304">
    <property type="entry name" value="Trigger_fact/SurA_dom_sf"/>
</dbReference>
<dbReference type="EMBL" id="CP050292">
    <property type="protein sequence ID" value="QND70445.1"/>
    <property type="molecule type" value="Genomic_DNA"/>
</dbReference>